<dbReference type="Gene3D" id="1.10.287.130">
    <property type="match status" value="1"/>
</dbReference>
<dbReference type="SMART" id="SM00448">
    <property type="entry name" value="REC"/>
    <property type="match status" value="1"/>
</dbReference>
<keyword evidence="5" id="KW-0808">Transferase</keyword>
<dbReference type="Gene3D" id="3.40.50.2300">
    <property type="match status" value="1"/>
</dbReference>
<feature type="transmembrane region" description="Helical" evidence="9">
    <location>
        <begin position="12"/>
        <end position="32"/>
    </location>
</feature>
<dbReference type="SMART" id="SM00387">
    <property type="entry name" value="HATPase_c"/>
    <property type="match status" value="1"/>
</dbReference>
<keyword evidence="6" id="KW-0902">Two-component regulatory system</keyword>
<dbReference type="AlphaFoldDB" id="A0A371JK42"/>
<evidence type="ECO:0000256" key="6">
    <source>
        <dbReference type="ARBA" id="ARBA00023012"/>
    </source>
</evidence>
<keyword evidence="4 8" id="KW-0597">Phosphoprotein</keyword>
<protein>
    <recommendedName>
        <fullName evidence="3">Stage 0 sporulation protein A homolog</fullName>
        <ecNumber evidence="2">2.7.13.3</ecNumber>
    </recommendedName>
</protein>
<feature type="domain" description="Response regulatory" evidence="11">
    <location>
        <begin position="621"/>
        <end position="736"/>
    </location>
</feature>
<evidence type="ECO:0000259" key="10">
    <source>
        <dbReference type="PROSITE" id="PS50109"/>
    </source>
</evidence>
<dbReference type="Gene3D" id="3.30.565.10">
    <property type="entry name" value="Histidine kinase-like ATPase, C-terminal domain"/>
    <property type="match status" value="1"/>
</dbReference>
<dbReference type="Pfam" id="PF02518">
    <property type="entry name" value="HATPase_c"/>
    <property type="match status" value="1"/>
</dbReference>
<evidence type="ECO:0000256" key="7">
    <source>
        <dbReference type="ARBA" id="ARBA00024867"/>
    </source>
</evidence>
<dbReference type="PANTHER" id="PTHR43065">
    <property type="entry name" value="SENSOR HISTIDINE KINASE"/>
    <property type="match status" value="1"/>
</dbReference>
<dbReference type="Proteomes" id="UP000216411">
    <property type="component" value="Unassembled WGS sequence"/>
</dbReference>
<evidence type="ECO:0000256" key="9">
    <source>
        <dbReference type="SAM" id="Phobius"/>
    </source>
</evidence>
<evidence type="ECO:0000259" key="11">
    <source>
        <dbReference type="PROSITE" id="PS50110"/>
    </source>
</evidence>
<proteinExistence type="predicted"/>
<keyword evidence="9" id="KW-0472">Membrane</keyword>
<reference evidence="12 13" key="1">
    <citation type="journal article" date="2017" name="Genome Announc.">
        <title>Draft Genome Sequence of a Sporulating and Motile Strain of Lachnotalea glycerini Isolated from Water in Quebec City, Canada.</title>
        <authorList>
            <person name="Maheux A.F."/>
            <person name="Boudreau D.K."/>
            <person name="Berube E."/>
            <person name="Boissinot M."/>
            <person name="Raymond F."/>
            <person name="Brodeur S."/>
            <person name="Corbeil J."/>
            <person name="Isabel S."/>
            <person name="Omar R.F."/>
            <person name="Bergeron M.G."/>
        </authorList>
    </citation>
    <scope>NUCLEOTIDE SEQUENCE [LARGE SCALE GENOMIC DNA]</scope>
    <source>
        <strain evidence="12 13">CCRI-19302</strain>
    </source>
</reference>
<comment type="function">
    <text evidence="7">May play the central regulatory role in sporulation. It may be an element of the effector pathway responsible for the activation of sporulation genes in response to nutritional stress. Spo0A may act in concert with spo0H (a sigma factor) to control the expression of some genes that are critical to the sporulation process.</text>
</comment>
<dbReference type="InterPro" id="IPR036097">
    <property type="entry name" value="HisK_dim/P_sf"/>
</dbReference>
<dbReference type="PROSITE" id="PS50110">
    <property type="entry name" value="RESPONSE_REGULATORY"/>
    <property type="match status" value="1"/>
</dbReference>
<dbReference type="SUPFAM" id="SSF55874">
    <property type="entry name" value="ATPase domain of HSP90 chaperone/DNA topoisomerase II/histidine kinase"/>
    <property type="match status" value="1"/>
</dbReference>
<dbReference type="Gene3D" id="3.30.450.20">
    <property type="entry name" value="PAS domain"/>
    <property type="match status" value="1"/>
</dbReference>
<dbReference type="EC" id="2.7.13.3" evidence="2"/>
<dbReference type="PRINTS" id="PR00344">
    <property type="entry name" value="BCTRLSENSOR"/>
</dbReference>
<dbReference type="Pfam" id="PF00072">
    <property type="entry name" value="Response_reg"/>
    <property type="match status" value="1"/>
</dbReference>
<comment type="caution">
    <text evidence="12">The sequence shown here is derived from an EMBL/GenBank/DDBJ whole genome shotgun (WGS) entry which is preliminary data.</text>
</comment>
<dbReference type="SUPFAM" id="SSF47384">
    <property type="entry name" value="Homodimeric domain of signal transducing histidine kinase"/>
    <property type="match status" value="1"/>
</dbReference>
<organism evidence="12 13">
    <name type="scientific">Lachnotalea glycerini</name>
    <dbReference type="NCBI Taxonomy" id="1763509"/>
    <lineage>
        <taxon>Bacteria</taxon>
        <taxon>Bacillati</taxon>
        <taxon>Bacillota</taxon>
        <taxon>Clostridia</taxon>
        <taxon>Lachnospirales</taxon>
        <taxon>Lachnospiraceae</taxon>
        <taxon>Lachnotalea</taxon>
    </lineage>
</organism>
<evidence type="ECO:0000256" key="8">
    <source>
        <dbReference type="PROSITE-ProRule" id="PRU00169"/>
    </source>
</evidence>
<keyword evidence="13" id="KW-1185">Reference proteome</keyword>
<dbReference type="InterPro" id="IPR004358">
    <property type="entry name" value="Sig_transdc_His_kin-like_C"/>
</dbReference>
<dbReference type="PANTHER" id="PTHR43065:SF42">
    <property type="entry name" value="TWO-COMPONENT SENSOR PPRA"/>
    <property type="match status" value="1"/>
</dbReference>
<evidence type="ECO:0000313" key="12">
    <source>
        <dbReference type="EMBL" id="RDY33108.1"/>
    </source>
</evidence>
<dbReference type="OrthoDB" id="9784397at2"/>
<keyword evidence="9" id="KW-1133">Transmembrane helix</keyword>
<comment type="catalytic activity">
    <reaction evidence="1">
        <text>ATP + protein L-histidine = ADP + protein N-phospho-L-histidine.</text>
        <dbReference type="EC" id="2.7.13.3"/>
    </reaction>
</comment>
<dbReference type="InterPro" id="IPR003661">
    <property type="entry name" value="HisK_dim/P_dom"/>
</dbReference>
<feature type="modified residue" description="4-aspartylphosphate" evidence="8">
    <location>
        <position position="671"/>
    </location>
</feature>
<keyword evidence="5" id="KW-0418">Kinase</keyword>
<accession>A0A371JK42</accession>
<feature type="domain" description="Histidine kinase" evidence="10">
    <location>
        <begin position="370"/>
        <end position="599"/>
    </location>
</feature>
<keyword evidence="9" id="KW-0812">Transmembrane</keyword>
<dbReference type="InterPro" id="IPR036890">
    <property type="entry name" value="HATPase_C_sf"/>
</dbReference>
<evidence type="ECO:0000256" key="1">
    <source>
        <dbReference type="ARBA" id="ARBA00000085"/>
    </source>
</evidence>
<sequence length="739" mass="84216">MHMRIRKNNSTKYIVAIMIICTGLIGILLVYICKGYFDITIENQEKQLLIISKNVATALETTIQRSEDDMEYLISSPEYLAGEEEYCETGSCDKIDTLIHSYLDTHSWEVDNMLLCKESYDVPFYTAKDIQYEKVSDVSIEQDREIILLKNSDNQMFMAISTKDNRNYKLFIMINLEHLYEELVSYITLGDQGYVMVKDSNATIIMHKLSNQIGINAIDDRQNLYPSIDIKNDSLENMINNQILKEEGSEVYESYWWAEENPKLVKKITAYTHAEIEKGFLIVSAVMDYSAVAKLIINDVMRIVLLSILVVIGVAGLMIYIILSIRRRNIIAKENEYLKELNKSLQTIHENELLMAHQQQLQIIGTMTGGIVHEFNNLLTPIMGYAGLIINSMDQNDIYYEDISEIYDAADKAKEIIHQISSLSRQNMDTVFKFVDMNQLLNRVKKMAESVKPDNIEISAQIQSSENGIFGNATQINQVMLNLIMNAYYAIGNNQGKVVIRYDEIEKEELENFQHESLEALKKYNCKFAKIVVEDNGCGIEDHIAIRIFEPFFTTKGSEGVGLGLALVNNIVSSHKGIIFVKSKVLSGTKFFIIFPLTEKANQKNYIATNKSIIGSDTSIKILVIDDNPKVLRLLEKGLKSHGYQVKGKSNPLQALELFEEDNSYNIVISDDSMKDMNGIQLAMSIKQKYPQISIIIITGMLRKEIIEAKESKVIEEYMVKPIAIDTIEEVIFKIIKKS</sequence>
<evidence type="ECO:0000256" key="5">
    <source>
        <dbReference type="ARBA" id="ARBA00022777"/>
    </source>
</evidence>
<evidence type="ECO:0000256" key="3">
    <source>
        <dbReference type="ARBA" id="ARBA00018672"/>
    </source>
</evidence>
<gene>
    <name evidence="12" type="ORF">CG710_000860</name>
</gene>
<dbReference type="InterPro" id="IPR011006">
    <property type="entry name" value="CheY-like_superfamily"/>
</dbReference>
<evidence type="ECO:0000313" key="13">
    <source>
        <dbReference type="Proteomes" id="UP000216411"/>
    </source>
</evidence>
<dbReference type="CDD" id="cd00156">
    <property type="entry name" value="REC"/>
    <property type="match status" value="1"/>
</dbReference>
<dbReference type="Pfam" id="PF00512">
    <property type="entry name" value="HisKA"/>
    <property type="match status" value="1"/>
</dbReference>
<dbReference type="CDD" id="cd00082">
    <property type="entry name" value="HisKA"/>
    <property type="match status" value="1"/>
</dbReference>
<evidence type="ECO:0000256" key="2">
    <source>
        <dbReference type="ARBA" id="ARBA00012438"/>
    </source>
</evidence>
<dbReference type="SUPFAM" id="SSF52172">
    <property type="entry name" value="CheY-like"/>
    <property type="match status" value="1"/>
</dbReference>
<dbReference type="EMBL" id="NOKA02000001">
    <property type="protein sequence ID" value="RDY33108.1"/>
    <property type="molecule type" value="Genomic_DNA"/>
</dbReference>
<dbReference type="PROSITE" id="PS50109">
    <property type="entry name" value="HIS_KIN"/>
    <property type="match status" value="1"/>
</dbReference>
<dbReference type="InterPro" id="IPR005467">
    <property type="entry name" value="His_kinase_dom"/>
</dbReference>
<dbReference type="GO" id="GO:0000155">
    <property type="term" value="F:phosphorelay sensor kinase activity"/>
    <property type="evidence" value="ECO:0007669"/>
    <property type="project" value="InterPro"/>
</dbReference>
<dbReference type="InterPro" id="IPR003594">
    <property type="entry name" value="HATPase_dom"/>
</dbReference>
<name>A0A371JK42_9FIRM</name>
<dbReference type="SMART" id="SM00388">
    <property type="entry name" value="HisKA"/>
    <property type="match status" value="1"/>
</dbReference>
<evidence type="ECO:0000256" key="4">
    <source>
        <dbReference type="ARBA" id="ARBA00022553"/>
    </source>
</evidence>
<dbReference type="InterPro" id="IPR001789">
    <property type="entry name" value="Sig_transdc_resp-reg_receiver"/>
</dbReference>
<feature type="transmembrane region" description="Helical" evidence="9">
    <location>
        <begin position="303"/>
        <end position="323"/>
    </location>
</feature>